<evidence type="ECO:0000313" key="2">
    <source>
        <dbReference type="EMBL" id="CAH1200716.1"/>
    </source>
</evidence>
<organism evidence="2 3">
    <name type="scientific">Paenibacillus plantiphilus</name>
    <dbReference type="NCBI Taxonomy" id="2905650"/>
    <lineage>
        <taxon>Bacteria</taxon>
        <taxon>Bacillati</taxon>
        <taxon>Bacillota</taxon>
        <taxon>Bacilli</taxon>
        <taxon>Bacillales</taxon>
        <taxon>Paenibacillaceae</taxon>
        <taxon>Paenibacillus</taxon>
    </lineage>
</organism>
<dbReference type="InterPro" id="IPR052733">
    <property type="entry name" value="Chloroplast_QOR"/>
</dbReference>
<evidence type="ECO:0000259" key="1">
    <source>
        <dbReference type="SMART" id="SM00829"/>
    </source>
</evidence>
<keyword evidence="2" id="KW-0560">Oxidoreductase</keyword>
<reference evidence="2" key="1">
    <citation type="submission" date="2022-01" db="EMBL/GenBank/DDBJ databases">
        <authorList>
            <person name="Criscuolo A."/>
        </authorList>
    </citation>
    <scope>NUCLEOTIDE SEQUENCE</scope>
    <source>
        <strain evidence="2">CIP111893</strain>
    </source>
</reference>
<sequence length="332" mass="36023">MKAIICTQYGSPDVLQLREVEKPVPKNNEILIQIVAATVTAGDARLRNGSRKSLPLWPFSKLAIGLRKPRKAILGVELAGEVEAVGRDVTRFKRGDQVFASSGFGFGAYAEYLAMPENGAVALKPVNMSHEEAAAVAVGAATALYFLRKGNIQSGQKVLIYGASGAVGTYAIQLAKYFGAEVTGVCSTANVEWVKSLGADEVIDYTKEDFTERNVAYDIIFDTVGKTSFSRCKGSLKQKGSYVQAVMNYVQVAQLLWTSVVGGKKVISGVASDKAEHLNYLKELVEAGKLQSVIDRRYSLEQAAEAHEYVDKGHKKGNVILTVWRDFDGDKS</sequence>
<dbReference type="SUPFAM" id="SSF51735">
    <property type="entry name" value="NAD(P)-binding Rossmann-fold domains"/>
    <property type="match status" value="1"/>
</dbReference>
<dbReference type="PANTHER" id="PTHR44013:SF1">
    <property type="entry name" value="ZINC-TYPE ALCOHOL DEHYDROGENASE-LIKE PROTEIN C16A3.02C"/>
    <property type="match status" value="1"/>
</dbReference>
<feature type="domain" description="Enoyl reductase (ER)" evidence="1">
    <location>
        <begin position="10"/>
        <end position="321"/>
    </location>
</feature>
<dbReference type="InterPro" id="IPR020843">
    <property type="entry name" value="ER"/>
</dbReference>
<dbReference type="Pfam" id="PF08240">
    <property type="entry name" value="ADH_N"/>
    <property type="match status" value="1"/>
</dbReference>
<dbReference type="Pfam" id="PF13602">
    <property type="entry name" value="ADH_zinc_N_2"/>
    <property type="match status" value="1"/>
</dbReference>
<dbReference type="RefSeq" id="WP_236339878.1">
    <property type="nucleotide sequence ID" value="NZ_CAKMMF010000006.1"/>
</dbReference>
<dbReference type="Gene3D" id="3.40.50.720">
    <property type="entry name" value="NAD(P)-binding Rossmann-like Domain"/>
    <property type="match status" value="1"/>
</dbReference>
<dbReference type="InterPro" id="IPR036291">
    <property type="entry name" value="NAD(P)-bd_dom_sf"/>
</dbReference>
<comment type="caution">
    <text evidence="2">The sequence shown here is derived from an EMBL/GenBank/DDBJ whole genome shotgun (WGS) entry which is preliminary data.</text>
</comment>
<name>A0ABN8G993_9BACL</name>
<proteinExistence type="predicted"/>
<dbReference type="InterPro" id="IPR013154">
    <property type="entry name" value="ADH-like_N"/>
</dbReference>
<dbReference type="SMART" id="SM00829">
    <property type="entry name" value="PKS_ER"/>
    <property type="match status" value="1"/>
</dbReference>
<dbReference type="Proteomes" id="UP000838686">
    <property type="component" value="Unassembled WGS sequence"/>
</dbReference>
<dbReference type="EC" id="1.1.1.1" evidence="2"/>
<keyword evidence="3" id="KW-1185">Reference proteome</keyword>
<dbReference type="PANTHER" id="PTHR44013">
    <property type="entry name" value="ZINC-TYPE ALCOHOL DEHYDROGENASE-LIKE PROTEIN C16A3.02C"/>
    <property type="match status" value="1"/>
</dbReference>
<dbReference type="GO" id="GO:0004022">
    <property type="term" value="F:alcohol dehydrogenase (NAD+) activity"/>
    <property type="evidence" value="ECO:0007669"/>
    <property type="project" value="UniProtKB-EC"/>
</dbReference>
<dbReference type="EMBL" id="CAKMMF010000006">
    <property type="protein sequence ID" value="CAH1200716.1"/>
    <property type="molecule type" value="Genomic_DNA"/>
</dbReference>
<dbReference type="SUPFAM" id="SSF50129">
    <property type="entry name" value="GroES-like"/>
    <property type="match status" value="1"/>
</dbReference>
<evidence type="ECO:0000313" key="3">
    <source>
        <dbReference type="Proteomes" id="UP000838686"/>
    </source>
</evidence>
<dbReference type="Gene3D" id="3.90.180.10">
    <property type="entry name" value="Medium-chain alcohol dehydrogenases, catalytic domain"/>
    <property type="match status" value="1"/>
</dbReference>
<gene>
    <name evidence="2" type="ORF">PAECIP111893_01542</name>
</gene>
<accession>A0ABN8G993</accession>
<protein>
    <submittedName>
        <fullName evidence="2">Alcohol dehydrogenase</fullName>
        <ecNumber evidence="2">1.1.1.1</ecNumber>
    </submittedName>
</protein>
<dbReference type="InterPro" id="IPR011032">
    <property type="entry name" value="GroES-like_sf"/>
</dbReference>
<dbReference type="CDD" id="cd08267">
    <property type="entry name" value="MDR1"/>
    <property type="match status" value="1"/>
</dbReference>